<name>A0A930L4L8_9MICC</name>
<evidence type="ECO:0000313" key="2">
    <source>
        <dbReference type="Proteomes" id="UP000713964"/>
    </source>
</evidence>
<keyword evidence="1" id="KW-0067">ATP-binding</keyword>
<evidence type="ECO:0000313" key="1">
    <source>
        <dbReference type="EMBL" id="MBF1659764.1"/>
    </source>
</evidence>
<organism evidence="1 2">
    <name type="scientific">Rothia mucilaginosa</name>
    <dbReference type="NCBI Taxonomy" id="43675"/>
    <lineage>
        <taxon>Bacteria</taxon>
        <taxon>Bacillati</taxon>
        <taxon>Actinomycetota</taxon>
        <taxon>Actinomycetes</taxon>
        <taxon>Micrococcales</taxon>
        <taxon>Micrococcaceae</taxon>
        <taxon>Rothia</taxon>
    </lineage>
</organism>
<dbReference type="InterPro" id="IPR027417">
    <property type="entry name" value="P-loop_NTPase"/>
</dbReference>
<proteinExistence type="predicted"/>
<keyword evidence="1" id="KW-0378">Hydrolase</keyword>
<keyword evidence="1" id="KW-0347">Helicase</keyword>
<dbReference type="EMBL" id="JABZXL010000026">
    <property type="protein sequence ID" value="MBF1659764.1"/>
    <property type="molecule type" value="Genomic_DNA"/>
</dbReference>
<keyword evidence="1" id="KW-0547">Nucleotide-binding</keyword>
<gene>
    <name evidence="1" type="ORF">HXO58_08020</name>
</gene>
<comment type="caution">
    <text evidence="1">The sequence shown here is derived from an EMBL/GenBank/DDBJ whole genome shotgun (WGS) entry which is preliminary data.</text>
</comment>
<dbReference type="Gene3D" id="3.40.50.300">
    <property type="entry name" value="P-loop containing nucleotide triphosphate hydrolases"/>
    <property type="match status" value="1"/>
</dbReference>
<dbReference type="SUPFAM" id="SSF52540">
    <property type="entry name" value="P-loop containing nucleoside triphosphate hydrolases"/>
    <property type="match status" value="2"/>
</dbReference>
<dbReference type="GO" id="GO:0004386">
    <property type="term" value="F:helicase activity"/>
    <property type="evidence" value="ECO:0007669"/>
    <property type="project" value="UniProtKB-KW"/>
</dbReference>
<reference evidence="1" key="1">
    <citation type="submission" date="2020-04" db="EMBL/GenBank/DDBJ databases">
        <title>Deep metagenomics examines the oral microbiome during advanced dental caries in children, revealing novel taxa and co-occurrences with host molecules.</title>
        <authorList>
            <person name="Baker J.L."/>
            <person name="Morton J.T."/>
            <person name="Dinis M."/>
            <person name="Alvarez R."/>
            <person name="Tran N.C."/>
            <person name="Knight R."/>
            <person name="Edlund A."/>
        </authorList>
    </citation>
    <scope>NUCLEOTIDE SEQUENCE</scope>
    <source>
        <strain evidence="1">JCVI_29_bin.11</strain>
    </source>
</reference>
<dbReference type="Proteomes" id="UP000713964">
    <property type="component" value="Unassembled WGS sequence"/>
</dbReference>
<accession>A0A930L4L8</accession>
<protein>
    <submittedName>
        <fullName evidence="1">DEAD/DEAH box helicase family protein</fullName>
    </submittedName>
</protein>
<dbReference type="AlphaFoldDB" id="A0A930L4L8"/>
<sequence length="414" mass="47746">MGACKLYKAQVEALGSLRPGSILCGGVGTGKSRTSLAFFFCSIGGGKIDFEAGEILEPMRNPKRLVILTTARKRDTLEWSREMAIFGLSEGSERVCNVTVDSWNNIKKYETVKGAFFILDEQRLVGSGAWVKAFYKIARNNQWILLSATPGDTWLDYAPVFIANGFYANVTEFRAQHVIYKRFRNYPQVDRYVGVKRLEALRKKLLVDIPFERETRRHHEYCVGEYNRTALKEAWKTRWNPFENAPIKTASELCQVLRRLVSTDPSRRDLLDSILAKHDRLIVFYNYNYELDLLREILREDGREFAEWNGQRHDRLPEGEAWAYLVQYTAGAEGWNCTTTNAIVYWSMNYSYKIMEQSAGRIDRLNTEYTDLYYYYLTSRAPIDLKVRAAVSEKKTFSEAAFARSSAGRRLTEG</sequence>